<dbReference type="OrthoDB" id="7307757at2"/>
<accession>A0A3S0ICI6</accession>
<keyword evidence="2" id="KW-1185">Reference proteome</keyword>
<comment type="caution">
    <text evidence="1">The sequence shown here is derived from an EMBL/GenBank/DDBJ whole genome shotgun (WGS) entry which is preliminary data.</text>
</comment>
<sequence>MSGTALDEDRALIARNRVAELKRCGWRVVGPAEEGAVWMEGPPLGDRFRRRAAGWSASFGRDNDGDGDTGGQPVGALFNALVTRALARADAADLAAQRAARRAA</sequence>
<dbReference type="EMBL" id="RXMA01000024">
    <property type="protein sequence ID" value="RTR16559.1"/>
    <property type="molecule type" value="Genomic_DNA"/>
</dbReference>
<reference evidence="1 2" key="1">
    <citation type="submission" date="2018-12" db="EMBL/GenBank/DDBJ databases">
        <authorList>
            <person name="Yang Y."/>
        </authorList>
    </citation>
    <scope>NUCLEOTIDE SEQUENCE [LARGE SCALE GENOMIC DNA]</scope>
    <source>
        <strain evidence="1 2">L-25-5w-1</strain>
    </source>
</reference>
<dbReference type="RefSeq" id="WP_126618817.1">
    <property type="nucleotide sequence ID" value="NZ_JBHUCY010000016.1"/>
</dbReference>
<dbReference type="AlphaFoldDB" id="A0A3S0ICI6"/>
<gene>
    <name evidence="1" type="ORF">EJ903_20190</name>
</gene>
<proteinExistence type="predicted"/>
<dbReference type="Proteomes" id="UP000277007">
    <property type="component" value="Unassembled WGS sequence"/>
</dbReference>
<organism evidence="1 2">
    <name type="scientific">Azospirillum griseum</name>
    <dbReference type="NCBI Taxonomy" id="2496639"/>
    <lineage>
        <taxon>Bacteria</taxon>
        <taxon>Pseudomonadati</taxon>
        <taxon>Pseudomonadota</taxon>
        <taxon>Alphaproteobacteria</taxon>
        <taxon>Rhodospirillales</taxon>
        <taxon>Azospirillaceae</taxon>
        <taxon>Azospirillum</taxon>
    </lineage>
</organism>
<evidence type="ECO:0000313" key="1">
    <source>
        <dbReference type="EMBL" id="RTR16559.1"/>
    </source>
</evidence>
<evidence type="ECO:0000313" key="2">
    <source>
        <dbReference type="Proteomes" id="UP000277007"/>
    </source>
</evidence>
<protein>
    <submittedName>
        <fullName evidence="1">Uncharacterized protein</fullName>
    </submittedName>
</protein>
<name>A0A3S0ICI6_9PROT</name>